<accession>D6Z4Q3</accession>
<evidence type="ECO:0000313" key="2">
    <source>
        <dbReference type="Proteomes" id="UP000001508"/>
    </source>
</evidence>
<proteinExistence type="predicted"/>
<name>D6Z4Q3_DESAT</name>
<dbReference type="Proteomes" id="UP000001508">
    <property type="component" value="Chromosome"/>
</dbReference>
<dbReference type="OrthoDB" id="9798485at2"/>
<evidence type="ECO:0000313" key="1">
    <source>
        <dbReference type="EMBL" id="ADH86528.1"/>
    </source>
</evidence>
<dbReference type="NCBIfam" id="NF047399">
    <property type="entry name" value="BrnA_antitoxin_add"/>
    <property type="match status" value="1"/>
</dbReference>
<dbReference type="HOGENOM" id="CLU_184328_0_0_7"/>
<protein>
    <submittedName>
        <fullName evidence="1">Helix-turn-helix protein, CopG family</fullName>
    </submittedName>
</protein>
<dbReference type="AlphaFoldDB" id="D6Z4Q3"/>
<keyword evidence="2" id="KW-1185">Reference proteome</keyword>
<dbReference type="InParanoid" id="D6Z4Q3"/>
<dbReference type="eggNOG" id="ENOG5031CR3">
    <property type="taxonomic scope" value="Bacteria"/>
</dbReference>
<organism evidence="1 2">
    <name type="scientific">Desulfurivibrio alkaliphilus (strain DSM 19089 / UNIQEM U267 / AHT2)</name>
    <dbReference type="NCBI Taxonomy" id="589865"/>
    <lineage>
        <taxon>Bacteria</taxon>
        <taxon>Pseudomonadati</taxon>
        <taxon>Thermodesulfobacteriota</taxon>
        <taxon>Desulfobulbia</taxon>
        <taxon>Desulfobulbales</taxon>
        <taxon>Desulfobulbaceae</taxon>
        <taxon>Desulfurivibrio</taxon>
    </lineage>
</organism>
<dbReference type="RefSeq" id="WP_013164051.1">
    <property type="nucleotide sequence ID" value="NC_014216.1"/>
</dbReference>
<reference evidence="2" key="1">
    <citation type="submission" date="2010-02" db="EMBL/GenBank/DDBJ databases">
        <title>Complete sequence of Desulfurivibrio alkaliphilus AHT2.</title>
        <authorList>
            <consortium name="US DOE Joint Genome Institute"/>
            <person name="Pitluck S."/>
            <person name="Chertkov O."/>
            <person name="Detter J.C."/>
            <person name="Han C."/>
            <person name="Tapia R."/>
            <person name="Larimer F."/>
            <person name="Land M."/>
            <person name="Hauser L."/>
            <person name="Kyrpides N."/>
            <person name="Mikhailova N."/>
            <person name="Sorokin D.Y."/>
            <person name="Muyzer G."/>
            <person name="Woyke T."/>
        </authorList>
    </citation>
    <scope>NUCLEOTIDE SEQUENCE [LARGE SCALE GENOMIC DNA]</scope>
    <source>
        <strain evidence="2">DSM 19089 / UNIQEM U267 / AHT2</strain>
    </source>
</reference>
<dbReference type="STRING" id="589865.DaAHT2_1847"/>
<gene>
    <name evidence="1" type="ordered locus">DaAHT2_1847</name>
</gene>
<dbReference type="KEGG" id="dak:DaAHT2_1847"/>
<sequence length="83" mass="9758">MKAKKIVQSSEELDRRFDEGEDIHELIDMPRAKIIRHGKKVRITLDVAESLVNDIDVIREEMGVDRGALIKVWLYERVQQEKQ</sequence>
<dbReference type="EMBL" id="CP001940">
    <property type="protein sequence ID" value="ADH86528.1"/>
    <property type="molecule type" value="Genomic_DNA"/>
</dbReference>